<dbReference type="Proteomes" id="UP000198888">
    <property type="component" value="Unassembled WGS sequence"/>
</dbReference>
<dbReference type="KEGG" id="hae:halTADL_1572"/>
<evidence type="ECO:0008006" key="3">
    <source>
        <dbReference type="Google" id="ProtNLM"/>
    </source>
</evidence>
<accession>A0A1H6XG51</accession>
<accession>A0A2H4Q1T4</accession>
<sequence length="50" mass="5926">MVACTHCGEENNIELILMADFIIDEETGRPYAMYRYRCDTCENEFDEELK</sequence>
<dbReference type="AlphaFoldDB" id="A0A1H6XG51"/>
<evidence type="ECO:0000313" key="1">
    <source>
        <dbReference type="EMBL" id="SEJ25657.1"/>
    </source>
</evidence>
<evidence type="ECO:0000313" key="2">
    <source>
        <dbReference type="Proteomes" id="UP000198888"/>
    </source>
</evidence>
<protein>
    <recommendedName>
        <fullName evidence="3">MJ0042 family finger-like domain-containing protein</fullName>
    </recommendedName>
</protein>
<keyword evidence="2" id="KW-1185">Reference proteome</keyword>
<reference evidence="1 2" key="1">
    <citation type="submission" date="2016-10" db="EMBL/GenBank/DDBJ databases">
        <authorList>
            <person name="de Groot N.N."/>
        </authorList>
    </citation>
    <scope>NUCLEOTIDE SEQUENCE [LARGE SCALE GENOMIC DNA]</scope>
    <source>
        <strain evidence="1 2">DSM 22187</strain>
    </source>
</reference>
<gene>
    <name evidence="1" type="ORF">SAMN05444271_13621</name>
</gene>
<proteinExistence type="predicted"/>
<dbReference type="EMBL" id="FNYR01000036">
    <property type="protein sequence ID" value="SEJ25657.1"/>
    <property type="molecule type" value="Genomic_DNA"/>
</dbReference>
<name>A0A1H6XG51_9EURY</name>
<organism evidence="1 2">
    <name type="scientific">Halohasta litchfieldiae</name>
    <dbReference type="NCBI Taxonomy" id="1073996"/>
    <lineage>
        <taxon>Archaea</taxon>
        <taxon>Methanobacteriati</taxon>
        <taxon>Methanobacteriota</taxon>
        <taxon>Stenosarchaea group</taxon>
        <taxon>Halobacteria</taxon>
        <taxon>Halobacteriales</taxon>
        <taxon>Haloferacaceae</taxon>
        <taxon>Halohasta</taxon>
    </lineage>
</organism>